<protein>
    <submittedName>
        <fullName evidence="1">Uncharacterized protein</fullName>
    </submittedName>
</protein>
<gene>
    <name evidence="1" type="ordered locus">Sala_1316</name>
</gene>
<keyword evidence="2" id="KW-1185">Reference proteome</keyword>
<organism evidence="1 2">
    <name type="scientific">Sphingopyxis alaskensis (strain DSM 13593 / LMG 18877 / RB2256)</name>
    <name type="common">Sphingomonas alaskensis</name>
    <dbReference type="NCBI Taxonomy" id="317655"/>
    <lineage>
        <taxon>Bacteria</taxon>
        <taxon>Pseudomonadati</taxon>
        <taxon>Pseudomonadota</taxon>
        <taxon>Alphaproteobacteria</taxon>
        <taxon>Sphingomonadales</taxon>
        <taxon>Sphingomonadaceae</taxon>
        <taxon>Sphingopyxis</taxon>
    </lineage>
</organism>
<dbReference type="AlphaFoldDB" id="Q1GTJ2"/>
<accession>Q1GTJ2</accession>
<evidence type="ECO:0000313" key="1">
    <source>
        <dbReference type="EMBL" id="ABF53030.1"/>
    </source>
</evidence>
<dbReference type="HOGENOM" id="CLU_157994_0_0_5"/>
<name>Q1GTJ2_SPHAL</name>
<evidence type="ECO:0000313" key="2">
    <source>
        <dbReference type="Proteomes" id="UP000006578"/>
    </source>
</evidence>
<dbReference type="KEGG" id="sal:Sala_1316"/>
<dbReference type="eggNOG" id="ENOG5033BNR">
    <property type="taxonomic scope" value="Bacteria"/>
</dbReference>
<dbReference type="STRING" id="317655.Sala_1316"/>
<dbReference type="Proteomes" id="UP000006578">
    <property type="component" value="Chromosome"/>
</dbReference>
<dbReference type="EMBL" id="CP000356">
    <property type="protein sequence ID" value="ABF53030.1"/>
    <property type="molecule type" value="Genomic_DNA"/>
</dbReference>
<sequence length="108" mass="12001">MNTPLPDGSNVALGQKAFVDGPIVEPVAIIEDSRCPMNARCVWAGRVRVQMLWHRGNGDKQPFEVTLGEPTHLADGQFTLESVRPERRTDVTLKSADYRFSFRFAGGL</sequence>
<proteinExistence type="predicted"/>
<reference evidence="1 2" key="1">
    <citation type="journal article" date="2009" name="Proc. Natl. Acad. Sci. U.S.A.">
        <title>The genomic basis of trophic strategy in marine bacteria.</title>
        <authorList>
            <person name="Lauro F.M."/>
            <person name="McDougald D."/>
            <person name="Thomas T."/>
            <person name="Williams T.J."/>
            <person name="Egan S."/>
            <person name="Rice S."/>
            <person name="DeMaere M.Z."/>
            <person name="Ting L."/>
            <person name="Ertan H."/>
            <person name="Johnson J."/>
            <person name="Ferriera S."/>
            <person name="Lapidus A."/>
            <person name="Anderson I."/>
            <person name="Kyrpides N."/>
            <person name="Munk A.C."/>
            <person name="Detter C."/>
            <person name="Han C.S."/>
            <person name="Brown M.V."/>
            <person name="Robb F.T."/>
            <person name="Kjelleberg S."/>
            <person name="Cavicchioli R."/>
        </authorList>
    </citation>
    <scope>NUCLEOTIDE SEQUENCE [LARGE SCALE GENOMIC DNA]</scope>
    <source>
        <strain evidence="2">DSM 13593 / LMG 18877 / RB2256</strain>
    </source>
</reference>